<feature type="compositionally biased region" description="Polar residues" evidence="1">
    <location>
        <begin position="433"/>
        <end position="460"/>
    </location>
</feature>
<comment type="caution">
    <text evidence="3">The sequence shown here is derived from an EMBL/GenBank/DDBJ whole genome shotgun (WGS) entry which is preliminary data.</text>
</comment>
<sequence length="956" mass="103876">MIAQHRLIMMHRYDYAFLPRPFATVPPACMPHHHRLSLSSLHTRTHAHTADHSFIMPPYTSTCMCICVHGFIFPVRGVKRRLGVSSTHPPAYAQVSAIAFAAIVADISFSLLSSFASSGARSRTLATRTRIRRSAGHVYTYGEGEGNRGSRLPRFYRPLTELLVGWLGVFGLCVFLLIATGFIMGSACSYSEDVRHHRENRKNRINPTEPYDKWQKKMLLDIGADPLAVIRDFPRMTVFVNTKTCCHLVPNGQNTSGNQSAVPSRKPQQNQQEQPEVHSSFNPLASRNSKQTHCYVDTDAAGVAETEGESKQQQRRRRRMEKATGPELHIEASTSANATADTSGSWVSPSTSPLLAPHPPPHVMARGGAGAHRSSLQDPSCEDDAFAARMRRVREAVLLLSELCNERATFGASFENAWDHLVVHGSGGRRSNVDSSVAGGSSPGTTQDDSQLPSCKPSRNQPITLDVHQVLLNACLDSGMLMLLSDANSATATSSPLCGTAQSRIIGGVPAPFSLQSGIPPVLVSRSFPPDTSNSSGLQSRPENTAAELASGGATVLKSGAISSDSQQQRIRESATASTSSIPASTVRVTGAFPPATPSPTAALISTPSRYVVRSATFHLMQFATQGVMFFPVQRLKHVLWMPWSSHMQDRAWTIYFHVKDATPEDLIARRQHHLKTQCNDSTSVPLPNTDSAAVLAAARSDGRRDSLSTALPSTVSNSDANGSKLPALSGTADTSAVGWHQSKVIVIRHFQTGRHYVEGSERKKTPVYELDWACNILVDQDTLLKAFAPFQVYAVTARKATVVSPSLPISPGNPFLAQEVAIDSSSLTSHPRQHQGDDDDHETVNVDASPSATASDNVPETALPRRPVEPGAALPSQLIALDVGVLTAQQPQLLEREVLSASAEVVAARMEKPPLTFCMVSSTWRKRKEELDYVLKQQYNVQLMQVNDLPKTALY</sequence>
<reference evidence="3" key="1">
    <citation type="submission" date="2019-11" db="EMBL/GenBank/DDBJ databases">
        <title>Leishmania tarentolae CDS.</title>
        <authorList>
            <person name="Goto Y."/>
            <person name="Yamagishi J."/>
        </authorList>
    </citation>
    <scope>NUCLEOTIDE SEQUENCE [LARGE SCALE GENOMIC DNA]</scope>
    <source>
        <strain evidence="3">Parrot Tar II</strain>
    </source>
</reference>
<dbReference type="EMBL" id="BLBS01000035">
    <property type="protein sequence ID" value="GET89507.1"/>
    <property type="molecule type" value="Genomic_DNA"/>
</dbReference>
<feature type="transmembrane region" description="Helical" evidence="2">
    <location>
        <begin position="92"/>
        <end position="113"/>
    </location>
</feature>
<accession>A0A640KPH9</accession>
<evidence type="ECO:0000256" key="2">
    <source>
        <dbReference type="SAM" id="Phobius"/>
    </source>
</evidence>
<dbReference type="AlphaFoldDB" id="A0A640KPH9"/>
<feature type="transmembrane region" description="Helical" evidence="2">
    <location>
        <begin position="162"/>
        <end position="185"/>
    </location>
</feature>
<feature type="compositionally biased region" description="Polar residues" evidence="1">
    <location>
        <begin position="708"/>
        <end position="722"/>
    </location>
</feature>
<keyword evidence="2" id="KW-0472">Membrane</keyword>
<feature type="region of interest" description="Disordered" evidence="1">
    <location>
        <begin position="427"/>
        <end position="460"/>
    </location>
</feature>
<organism evidence="3 4">
    <name type="scientific">Leishmania tarentolae</name>
    <name type="common">Sauroleishmania tarentolae</name>
    <dbReference type="NCBI Taxonomy" id="5689"/>
    <lineage>
        <taxon>Eukaryota</taxon>
        <taxon>Discoba</taxon>
        <taxon>Euglenozoa</taxon>
        <taxon>Kinetoplastea</taxon>
        <taxon>Metakinetoplastina</taxon>
        <taxon>Trypanosomatida</taxon>
        <taxon>Trypanosomatidae</taxon>
        <taxon>Leishmaniinae</taxon>
        <taxon>Leishmania</taxon>
        <taxon>lizard Leishmania</taxon>
    </lineage>
</organism>
<proteinExistence type="predicted"/>
<keyword evidence="2" id="KW-0812">Transmembrane</keyword>
<name>A0A640KPH9_LEITA</name>
<dbReference type="VEuPathDB" id="TriTrypDB:LtaPh_2613700"/>
<evidence type="ECO:0000256" key="1">
    <source>
        <dbReference type="SAM" id="MobiDB-lite"/>
    </source>
</evidence>
<feature type="compositionally biased region" description="Polar residues" evidence="1">
    <location>
        <begin position="530"/>
        <end position="543"/>
    </location>
</feature>
<evidence type="ECO:0000313" key="4">
    <source>
        <dbReference type="Proteomes" id="UP000419144"/>
    </source>
</evidence>
<feature type="compositionally biased region" description="Polar residues" evidence="1">
    <location>
        <begin position="251"/>
        <end position="292"/>
    </location>
</feature>
<dbReference type="Proteomes" id="UP000419144">
    <property type="component" value="Unassembled WGS sequence"/>
</dbReference>
<evidence type="ECO:0000313" key="3">
    <source>
        <dbReference type="EMBL" id="GET89507.1"/>
    </source>
</evidence>
<dbReference type="OrthoDB" id="273734at2759"/>
<feature type="region of interest" description="Disordered" evidence="1">
    <location>
        <begin position="827"/>
        <end position="867"/>
    </location>
</feature>
<feature type="compositionally biased region" description="Basic and acidic residues" evidence="1">
    <location>
        <begin position="321"/>
        <end position="330"/>
    </location>
</feature>
<feature type="compositionally biased region" description="Low complexity" evidence="1">
    <location>
        <begin position="332"/>
        <end position="345"/>
    </location>
</feature>
<gene>
    <name evidence="3" type="ORF">LtaPh_2613700</name>
</gene>
<keyword evidence="2" id="KW-1133">Transmembrane helix</keyword>
<feature type="region of interest" description="Disordered" evidence="1">
    <location>
        <begin position="250"/>
        <end position="379"/>
    </location>
</feature>
<feature type="transmembrane region" description="Helical" evidence="2">
    <location>
        <begin position="54"/>
        <end position="72"/>
    </location>
</feature>
<evidence type="ECO:0008006" key="5">
    <source>
        <dbReference type="Google" id="ProtNLM"/>
    </source>
</evidence>
<feature type="region of interest" description="Disordered" evidence="1">
    <location>
        <begin position="524"/>
        <end position="550"/>
    </location>
</feature>
<protein>
    <recommendedName>
        <fullName evidence="5">Transmembrane protein</fullName>
    </recommendedName>
</protein>
<feature type="region of interest" description="Disordered" evidence="1">
    <location>
        <begin position="705"/>
        <end position="728"/>
    </location>
</feature>
<keyword evidence="4" id="KW-1185">Reference proteome</keyword>
<feature type="compositionally biased region" description="Polar residues" evidence="1">
    <location>
        <begin position="847"/>
        <end position="859"/>
    </location>
</feature>